<dbReference type="Pfam" id="PF00082">
    <property type="entry name" value="Peptidase_S8"/>
    <property type="match status" value="1"/>
</dbReference>
<name>A0A3S9YFG7_9ACTN</name>
<gene>
    <name evidence="10" type="ORF">DDE74_24815</name>
</gene>
<evidence type="ECO:0000256" key="2">
    <source>
        <dbReference type="ARBA" id="ARBA00022670"/>
    </source>
</evidence>
<dbReference type="Gene3D" id="3.40.50.200">
    <property type="entry name" value="Peptidase S8/S53 domain"/>
    <property type="match status" value="1"/>
</dbReference>
<dbReference type="InterPro" id="IPR015500">
    <property type="entry name" value="Peptidase_S8_subtilisin-rel"/>
</dbReference>
<dbReference type="GO" id="GO:0006508">
    <property type="term" value="P:proteolysis"/>
    <property type="evidence" value="ECO:0007669"/>
    <property type="project" value="UniProtKB-KW"/>
</dbReference>
<dbReference type="AlphaFoldDB" id="A0A3S9YFG7"/>
<evidence type="ECO:0000256" key="5">
    <source>
        <dbReference type="PROSITE-ProRule" id="PRU01240"/>
    </source>
</evidence>
<comment type="caution">
    <text evidence="5">Lacks conserved residue(s) required for the propagation of feature annotation.</text>
</comment>
<dbReference type="InterPro" id="IPR000209">
    <property type="entry name" value="Peptidase_S8/S53_dom"/>
</dbReference>
<dbReference type="PANTHER" id="PTHR43806:SF11">
    <property type="entry name" value="CEREVISIN-RELATED"/>
    <property type="match status" value="1"/>
</dbReference>
<dbReference type="InterPro" id="IPR050131">
    <property type="entry name" value="Peptidase_S8_subtilisin-like"/>
</dbReference>
<keyword evidence="7" id="KW-0812">Transmembrane</keyword>
<feature type="signal peptide" evidence="8">
    <location>
        <begin position="1"/>
        <end position="29"/>
    </location>
</feature>
<dbReference type="SUPFAM" id="SSF52743">
    <property type="entry name" value="Subtilisin-like"/>
    <property type="match status" value="1"/>
</dbReference>
<evidence type="ECO:0000256" key="3">
    <source>
        <dbReference type="ARBA" id="ARBA00022801"/>
    </source>
</evidence>
<proteinExistence type="inferred from homology"/>
<keyword evidence="4" id="KW-0720">Serine protease</keyword>
<evidence type="ECO:0000256" key="1">
    <source>
        <dbReference type="ARBA" id="ARBA00011073"/>
    </source>
</evidence>
<evidence type="ECO:0000256" key="8">
    <source>
        <dbReference type="SAM" id="SignalP"/>
    </source>
</evidence>
<dbReference type="GO" id="GO:0004252">
    <property type="term" value="F:serine-type endopeptidase activity"/>
    <property type="evidence" value="ECO:0007669"/>
    <property type="project" value="InterPro"/>
</dbReference>
<reference evidence="10 11" key="1">
    <citation type="submission" date="2018-04" db="EMBL/GenBank/DDBJ databases">
        <title>Complete genome sequences of Streptomyces lydicus strain WYEC and characterization of antagonistic properties of biological control agents.</title>
        <authorList>
            <person name="Mariita R.M."/>
            <person name="Sello J.K."/>
        </authorList>
    </citation>
    <scope>NUCLEOTIDE SEQUENCE [LARGE SCALE GENOMIC DNA]</scope>
    <source>
        <strain evidence="10 11">WYEC 108</strain>
    </source>
</reference>
<evidence type="ECO:0000256" key="7">
    <source>
        <dbReference type="SAM" id="Phobius"/>
    </source>
</evidence>
<dbReference type="Proteomes" id="UP000275579">
    <property type="component" value="Chromosome"/>
</dbReference>
<dbReference type="InterPro" id="IPR036852">
    <property type="entry name" value="Peptidase_S8/S53_dom_sf"/>
</dbReference>
<keyword evidence="7" id="KW-0472">Membrane</keyword>
<dbReference type="PROSITE" id="PS51892">
    <property type="entry name" value="SUBTILASE"/>
    <property type="match status" value="1"/>
</dbReference>
<dbReference type="PANTHER" id="PTHR43806">
    <property type="entry name" value="PEPTIDASE S8"/>
    <property type="match status" value="1"/>
</dbReference>
<evidence type="ECO:0000256" key="4">
    <source>
        <dbReference type="ARBA" id="ARBA00022825"/>
    </source>
</evidence>
<sequence length="398" mass="40997">MRVTRTLRATIGAALTGALFLGTGGSAVADQNRDAQWPLTAFGAQDIWKKSTGKGVTVAVIEKAFRKTHQDLTGQFLPGKGFPNPTNEDATGEYMEPGEDLRDHGTGMAGLIAGHGHGPGGSAGMKGLSPGVKILPLTAVGTVPTATRYAVDHGADVINMSFLSDPTTPDMCESIHYALEKGVVVVAGVGNDGQSEKNLPSACPGVIGVGAVDEYGNVWSSSNYNSAVDVLAPGVDVPVLGGKSDSHYGTTNGTSVATAYVSATVALLREKYPDLTPGQIANRLVKTARLSASVKKKHLKLPDNHYGYGYIVPEAALNEDIPAGPAQGPLPMPKGKASKTPVSAGVKNGPNPNPPMGMGERLTLFGGIGLGVLVVIGVIIAVVVAVRRRNNPGPQAWG</sequence>
<keyword evidence="7" id="KW-1133">Transmembrane helix</keyword>
<feature type="transmembrane region" description="Helical" evidence="7">
    <location>
        <begin position="362"/>
        <end position="386"/>
    </location>
</feature>
<organism evidence="10 11">
    <name type="scientific">Streptomyces lydicus</name>
    <dbReference type="NCBI Taxonomy" id="47763"/>
    <lineage>
        <taxon>Bacteria</taxon>
        <taxon>Bacillati</taxon>
        <taxon>Actinomycetota</taxon>
        <taxon>Actinomycetes</taxon>
        <taxon>Kitasatosporales</taxon>
        <taxon>Streptomycetaceae</taxon>
        <taxon>Streptomyces</taxon>
    </lineage>
</organism>
<feature type="region of interest" description="Disordered" evidence="6">
    <location>
        <begin position="322"/>
        <end position="355"/>
    </location>
</feature>
<evidence type="ECO:0000313" key="10">
    <source>
        <dbReference type="EMBL" id="AZS73746.1"/>
    </source>
</evidence>
<evidence type="ECO:0000259" key="9">
    <source>
        <dbReference type="Pfam" id="PF00082"/>
    </source>
</evidence>
<dbReference type="PRINTS" id="PR00723">
    <property type="entry name" value="SUBTILISIN"/>
</dbReference>
<keyword evidence="2" id="KW-0645">Protease</keyword>
<accession>A0A3S9YFG7</accession>
<keyword evidence="8" id="KW-0732">Signal</keyword>
<protein>
    <submittedName>
        <fullName evidence="10">Peptidase M8</fullName>
    </submittedName>
</protein>
<evidence type="ECO:0000256" key="6">
    <source>
        <dbReference type="SAM" id="MobiDB-lite"/>
    </source>
</evidence>
<feature type="chain" id="PRO_5019490707" evidence="8">
    <location>
        <begin position="30"/>
        <end position="398"/>
    </location>
</feature>
<dbReference type="EMBL" id="CP029042">
    <property type="protein sequence ID" value="AZS73746.1"/>
    <property type="molecule type" value="Genomic_DNA"/>
</dbReference>
<feature type="domain" description="Peptidase S8/S53" evidence="9">
    <location>
        <begin position="53"/>
        <end position="309"/>
    </location>
</feature>
<keyword evidence="3" id="KW-0378">Hydrolase</keyword>
<comment type="similarity">
    <text evidence="1 5">Belongs to the peptidase S8 family.</text>
</comment>
<evidence type="ECO:0000313" key="11">
    <source>
        <dbReference type="Proteomes" id="UP000275579"/>
    </source>
</evidence>
<dbReference type="RefSeq" id="WP_127152699.1">
    <property type="nucleotide sequence ID" value="NZ_CP029042.1"/>
</dbReference>